<evidence type="ECO:0000256" key="3">
    <source>
        <dbReference type="ARBA" id="ARBA00022801"/>
    </source>
</evidence>
<dbReference type="Pfam" id="PF00295">
    <property type="entry name" value="Glyco_hydro_28"/>
    <property type="match status" value="1"/>
</dbReference>
<dbReference type="EMBL" id="MK373783">
    <property type="protein sequence ID" value="QBQ78968.1"/>
    <property type="molecule type" value="Genomic_DNA"/>
</dbReference>
<dbReference type="GO" id="GO:0005975">
    <property type="term" value="P:carbohydrate metabolic process"/>
    <property type="evidence" value="ECO:0007669"/>
    <property type="project" value="InterPro"/>
</dbReference>
<dbReference type="Gene3D" id="2.160.20.10">
    <property type="entry name" value="Single-stranded right-handed beta-helix, Pectin lyase-like"/>
    <property type="match status" value="1"/>
</dbReference>
<evidence type="ECO:0000256" key="4">
    <source>
        <dbReference type="ARBA" id="ARBA00022844"/>
    </source>
</evidence>
<comment type="subcellular location">
    <subcellularLocation>
        <location evidence="1">Virion</location>
    </subcellularLocation>
</comment>
<evidence type="ECO:0000313" key="6">
    <source>
        <dbReference type="EMBL" id="QBQ78968.1"/>
    </source>
</evidence>
<dbReference type="InterPro" id="IPR000743">
    <property type="entry name" value="Glyco_hydro_28"/>
</dbReference>
<dbReference type="GO" id="GO:0044423">
    <property type="term" value="C:virion component"/>
    <property type="evidence" value="ECO:0007669"/>
    <property type="project" value="UniProtKB-KW"/>
</dbReference>
<dbReference type="InterPro" id="IPR012334">
    <property type="entry name" value="Pectin_lyas_fold"/>
</dbReference>
<dbReference type="Proteomes" id="UP000300764">
    <property type="component" value="Segment"/>
</dbReference>
<keyword evidence="7" id="KW-1185">Reference proteome</keyword>
<dbReference type="InterPro" id="IPR011050">
    <property type="entry name" value="Pectin_lyase_fold/virulence"/>
</dbReference>
<dbReference type="GO" id="GO:0004650">
    <property type="term" value="F:polygalacturonase activity"/>
    <property type="evidence" value="ECO:0007669"/>
    <property type="project" value="InterPro"/>
</dbReference>
<keyword evidence="5" id="KW-0326">Glycosidase</keyword>
<dbReference type="SUPFAM" id="SSF51126">
    <property type="entry name" value="Pectin lyase-like"/>
    <property type="match status" value="1"/>
</dbReference>
<dbReference type="GO" id="GO:0051701">
    <property type="term" value="P:biological process involved in interaction with host"/>
    <property type="evidence" value="ECO:0007669"/>
    <property type="project" value="UniProtKB-ARBA"/>
</dbReference>
<evidence type="ECO:0000256" key="2">
    <source>
        <dbReference type="ARBA" id="ARBA00008834"/>
    </source>
</evidence>
<keyword evidence="3 6" id="KW-0378">Hydrolase</keyword>
<proteinExistence type="inferred from homology"/>
<comment type="similarity">
    <text evidence="2">Belongs to the glycosyl hydrolase 28 family.</text>
</comment>
<keyword evidence="4" id="KW-0946">Virion</keyword>
<protein>
    <submittedName>
        <fullName evidence="6">Glycosyl hydrolases family 28</fullName>
    </submittedName>
</protein>
<organism evidence="6 7">
    <name type="scientific">Escherichia phage vB_EcoM_KWBSE43-6</name>
    <dbReference type="NCBI Taxonomy" id="2508194"/>
    <lineage>
        <taxon>Viruses</taxon>
        <taxon>Duplodnaviria</taxon>
        <taxon>Heunggongvirae</taxon>
        <taxon>Uroviricota</taxon>
        <taxon>Caudoviricetes</taxon>
        <taxon>Pantevenvirales</taxon>
        <taxon>Ackermannviridae</taxon>
        <taxon>Taipeivirus</taxon>
        <taxon>Taipeivirus KWBSE436</taxon>
    </lineage>
</organism>
<evidence type="ECO:0000256" key="5">
    <source>
        <dbReference type="ARBA" id="ARBA00023295"/>
    </source>
</evidence>
<dbReference type="GO" id="GO:0019058">
    <property type="term" value="P:viral life cycle"/>
    <property type="evidence" value="ECO:0007669"/>
    <property type="project" value="UniProtKB-ARBA"/>
</dbReference>
<evidence type="ECO:0000313" key="7">
    <source>
        <dbReference type="Proteomes" id="UP000300764"/>
    </source>
</evidence>
<evidence type="ECO:0000256" key="1">
    <source>
        <dbReference type="ARBA" id="ARBA00004328"/>
    </source>
</evidence>
<gene>
    <name evidence="6" type="ORF">KWBSE43_00148</name>
</gene>
<name>A0A482MYT8_9CAUD</name>
<sequence>MANKPTKPNFPLGLESQDQSVFQEGILNNGVVEHGPDAVMTVPETPDASGVPSAVRYNEDDDQFEGYYNEGGWLPLGGGNGGRWELLPHAPSSLLQLGRAYLVDNTDGASTVVFPPPKRVGDSITVCDLFGKFSTYPLTVDGNGKSIYGSADSMTISTDNVSATFTWTGESRGWVITSGVGLGQGRVYSREIYSQILSATTPSITLSTQPSIVDVYVDGKRLKESLYTLDGYEVKFDPALASGSDVQIIQYIPIQLGAGGGGSGGTVITWEYNGGSAIGGETQIVLDVVVDSVSEIYIRGSRQQIGRGFTFDPATSTITLADELDAGDDVVVVINGDPTVYNQIDRTPWEVARAFNVSNNSVIMSNDRNTTLDGKTIVYDINSQNSWEIPAGIPVGAKISSVSSGILVYTPGNVSVTLTLLTTGTTVLKRLANSNSGNGGDMVLYKASSNAVERAISMALKDFVNLHDYYLSSDNGDWYPAFNRAFQDSQNILVPYGSHVVKTTVVPPSNSKIIGLGEASIVKSPDAIDAAATNLVTVFRATGSDNILISDITIDGGVNEVNTAKSFTRTVRFINCTNVSLLRVRVLNNADWSTSFEGGHDFTVKNYYQRSYRYQNTAINLNGGRDGLHFMDCYNVNADGLDIESGDDCVGITTTGTDLENITIRNLWGSSNIASLVIFNEEKDSNDVYYSANVTGLNISGIRIKKGGNARNIVRVIGYGANTQIKDVSILDVRGKAFNSYGIWVQGSVDHPVDTVHISNSDVGSQQAHGVLLQNIKRLSGNVYGYYEGVNSSASFVGVNMVSITGAMFTPGSRSSYGYGVQVLTSKDIVLTPDIESCGAGLFSSASGGNLRIVNCDGVTIPYGRAVGDVAVSYWGINFGGNTNLDVGLEFVFGGFTNSSLPNSYYLKAPAVDIKWKEASDGTVTMSIARGASIVRNSQGNFTITFNNDMRSTLFSWQATAYHNGALRLVRLASAVGTKTMTIQVTDTANAATFADFIELKAFNTATGS</sequence>
<reference evidence="6 7" key="1">
    <citation type="submission" date="2019-01" db="EMBL/GenBank/DDBJ databases">
        <title>Still something new to discover - new insights into E. coli phage diversity and taxonomy.</title>
        <authorList>
            <person name="Korf I.H.E."/>
            <person name="Adriaennsens E."/>
            <person name="Dreiseikelmann B."/>
            <person name="Kropinski A."/>
            <person name="Nimtz M."/>
            <person name="Meier-Kolthoff J.P."/>
            <person name="Rohde M."/>
            <person name="van Raaij M."/>
            <person name="Wittmann J."/>
        </authorList>
    </citation>
    <scope>NUCLEOTIDE SEQUENCE [LARGE SCALE GENOMIC DNA]</scope>
</reference>
<accession>A0A482MYT8</accession>
<dbReference type="Gene3D" id="3.30.2020.50">
    <property type="match status" value="1"/>
</dbReference>